<dbReference type="InterPro" id="IPR016024">
    <property type="entry name" value="ARM-type_fold"/>
</dbReference>
<dbReference type="Gene3D" id="3.40.50.300">
    <property type="entry name" value="P-loop containing nucleotide triphosphate hydrolases"/>
    <property type="match status" value="1"/>
</dbReference>
<accession>A0A1Z4NBM7</accession>
<dbReference type="KEGG" id="ttq:NIES37_71080"/>
<dbReference type="Proteomes" id="UP000218785">
    <property type="component" value="Plasmid plasmid2"/>
</dbReference>
<gene>
    <name evidence="2" type="ORF">NIES37_71080</name>
</gene>
<geneLocation type="plasmid" evidence="3">
    <name>Plasmid2 dna</name>
</geneLocation>
<dbReference type="SUPFAM" id="SSF48371">
    <property type="entry name" value="ARM repeat"/>
    <property type="match status" value="1"/>
</dbReference>
<evidence type="ECO:0000256" key="1">
    <source>
        <dbReference type="ARBA" id="ARBA00009299"/>
    </source>
</evidence>
<reference evidence="2 3" key="1">
    <citation type="submission" date="2017-06" db="EMBL/GenBank/DDBJ databases">
        <title>Genome sequencing of cyanobaciteial culture collection at National Institute for Environmental Studies (NIES).</title>
        <authorList>
            <person name="Hirose Y."/>
            <person name="Shimura Y."/>
            <person name="Fujisawa T."/>
            <person name="Nakamura Y."/>
            <person name="Kawachi M."/>
        </authorList>
    </citation>
    <scope>NUCLEOTIDE SEQUENCE [LARGE SCALE GENOMIC DNA]</scope>
    <source>
        <strain evidence="2 3">NIES-37</strain>
        <plasmid evidence="3">Plasmid2 dna</plasmid>
    </source>
</reference>
<dbReference type="SUPFAM" id="SSF52540">
    <property type="entry name" value="P-loop containing nucleoside triphosphate hydrolases"/>
    <property type="match status" value="1"/>
</dbReference>
<protein>
    <submittedName>
        <fullName evidence="2">Uncharacterized protein</fullName>
    </submittedName>
</protein>
<comment type="similarity">
    <text evidence="1">Belongs to the CpcE/RpcE/PecE family.</text>
</comment>
<keyword evidence="3" id="KW-1185">Reference proteome</keyword>
<evidence type="ECO:0000313" key="2">
    <source>
        <dbReference type="EMBL" id="BAZ03095.1"/>
    </source>
</evidence>
<name>A0A1Z4NBM7_9CYAN</name>
<organism evidence="2 3">
    <name type="scientific">Tolypothrix tenuis PCC 7101</name>
    <dbReference type="NCBI Taxonomy" id="231146"/>
    <lineage>
        <taxon>Bacteria</taxon>
        <taxon>Bacillati</taxon>
        <taxon>Cyanobacteriota</taxon>
        <taxon>Cyanophyceae</taxon>
        <taxon>Nostocales</taxon>
        <taxon>Tolypothrichaceae</taxon>
        <taxon>Tolypothrix</taxon>
    </lineage>
</organism>
<dbReference type="EMBL" id="AP018250">
    <property type="protein sequence ID" value="BAZ03095.1"/>
    <property type="molecule type" value="Genomic_DNA"/>
</dbReference>
<dbReference type="AlphaFoldDB" id="A0A1Z4NBM7"/>
<dbReference type="InterPro" id="IPR027417">
    <property type="entry name" value="P-loop_NTPase"/>
</dbReference>
<dbReference type="RefSeq" id="WP_096585043.1">
    <property type="nucleotide sequence ID" value="NZ_CAWNJS010000003.1"/>
</dbReference>
<proteinExistence type="inferred from homology"/>
<sequence length="1206" mass="138924">MTDINDLRRILNLLAANTCNNADFARLCQILDSKQIIFVPGERSVGVGGSISDSVIITGDNNVVYKGPNAEVVYQIVQDVLESFKVSALLTHSEFSKSAVITAKKLAGYWEVLVGRDGLLAQIQSLLAESPDVIVLHGPGGIGKTRFLLELPKIIPTGTSMRYVRIRAESIEYDLASLDCNSRHVIVVDDAHRFGLLHQLGEILINPALAGKVTLVLATRSLFKDSVIYKLGYLAGYKVNEIEVQPLENIYIDQLLRTPPYEITHEDTRHILVRIAKGDPLIAGVAARLVQRGESVINLSREQVLTNHCNDIIRDLKGEFKDEFKEQYYIGYLEILAALGTIDLNNQELREKVQKVVNISQSDEDRVISRLVEAGIVERYWKTIKITSEVLADHILLHHFFQTKQADYQKKIIEPFFELKPKEILTTLAEAEVKGEAQAGLLLDCKLDELRKILIKGDYLTRLSVLEWLQDLAYLRSDDALSLVADIVDEPDKPTEFYQGSFGGDKWEIKHDWLLSKAVEILRYTYLGSLQYSIVYLHKLARYRPLATEYANVRDKASKALVEIAEIKVNKLYDVQLTLLKNIEVWLKQDFTNNLELSISLIQSMLNMVVDNTKQDATKYMRIIIQRGCLQPSESLRQVREQALEILYQAYSQAYSLPERLKIIKSLELQILLPLSTDFREVTSETWVWLKPDCQNTVKFFLNIVIPNAELPVLDAVAKWIRDALHFNRHQLDELELLSQQLKNNNLYQLYLSLFRNKLWDDSEDDYLDWKALEKRHQQAIHHYLEGFSPTTIEKAIWELELMLSQCTIAGESSTSWFETLFYKVGENYPELVPQIVEKALSENLIIKQQLGRLIGGLYRNNLEAGWSYIQSWIDGDDLVLWLAVAGSYHFLDWSVFQDKEWEVLYRLINKKSSQVDLKILELISRFAPHNPLRSIEFLKIIANRSDENVLLRVAEVLSWSFKYSQDGWGKQFITSEDLLNIVQNFERLSRLDYAAEECLAIMGKIDPMNVIDFIERRIIIQAEQHRITEYYEAIHLPYSLVAKSIQSSTEYSNVLRRVRDWMLREDVWLYKAPKVLKEIAGSLSEPLYSVLMEWVKSGDVQKLHAVAKILRVFNSGQLFYSLSREIICITNNEIILSSISTSINSTPGVIVGGFSNHPRQRQEEISSWLEDENFRVRRFANRMKQSLQEYLERELETEEFEERNW</sequence>
<keyword evidence="2" id="KW-0614">Plasmid</keyword>
<evidence type="ECO:0000313" key="3">
    <source>
        <dbReference type="Proteomes" id="UP000218785"/>
    </source>
</evidence>